<dbReference type="Proteomes" id="UP000617951">
    <property type="component" value="Unassembled WGS sequence"/>
</dbReference>
<feature type="region of interest" description="Disordered" evidence="1">
    <location>
        <begin position="503"/>
        <end position="537"/>
    </location>
</feature>
<dbReference type="Pfam" id="PF16510">
    <property type="entry name" value="P22_portal"/>
    <property type="match status" value="1"/>
</dbReference>
<proteinExistence type="predicted"/>
<dbReference type="EMBL" id="JACRSS010000001">
    <property type="protein sequence ID" value="MBC8538130.1"/>
    <property type="molecule type" value="Genomic_DNA"/>
</dbReference>
<evidence type="ECO:0000313" key="3">
    <source>
        <dbReference type="Proteomes" id="UP000617951"/>
    </source>
</evidence>
<feature type="compositionally biased region" description="Low complexity" evidence="1">
    <location>
        <begin position="525"/>
        <end position="537"/>
    </location>
</feature>
<accession>A0A926HWK9</accession>
<dbReference type="RefSeq" id="WP_249279908.1">
    <property type="nucleotide sequence ID" value="NZ_JACRSS010000001.1"/>
</dbReference>
<dbReference type="InterPro" id="IPR032427">
    <property type="entry name" value="P22_portal"/>
</dbReference>
<dbReference type="AlphaFoldDB" id="A0A926HWK9"/>
<evidence type="ECO:0000313" key="2">
    <source>
        <dbReference type="EMBL" id="MBC8538130.1"/>
    </source>
</evidence>
<gene>
    <name evidence="2" type="ORF">H8693_04180</name>
</gene>
<evidence type="ECO:0000256" key="1">
    <source>
        <dbReference type="SAM" id="MobiDB-lite"/>
    </source>
</evidence>
<evidence type="ECO:0008006" key="4">
    <source>
        <dbReference type="Google" id="ProtNLM"/>
    </source>
</evidence>
<name>A0A926HWK9_9FIRM</name>
<reference evidence="2" key="1">
    <citation type="submission" date="2020-08" db="EMBL/GenBank/DDBJ databases">
        <title>Genome public.</title>
        <authorList>
            <person name="Liu C."/>
            <person name="Sun Q."/>
        </authorList>
    </citation>
    <scope>NUCLEOTIDE SEQUENCE</scope>
    <source>
        <strain evidence="2">NSJ-63</strain>
    </source>
</reference>
<comment type="caution">
    <text evidence="2">The sequence shown here is derived from an EMBL/GenBank/DDBJ whole genome shotgun (WGS) entry which is preliminary data.</text>
</comment>
<organism evidence="2 3">
    <name type="scientific">Guopingia tenuis</name>
    <dbReference type="NCBI Taxonomy" id="2763656"/>
    <lineage>
        <taxon>Bacteria</taxon>
        <taxon>Bacillati</taxon>
        <taxon>Bacillota</taxon>
        <taxon>Clostridia</taxon>
        <taxon>Christensenellales</taxon>
        <taxon>Christensenellaceae</taxon>
        <taxon>Guopingia</taxon>
    </lineage>
</organism>
<sequence>MKKTAQEIWQEYEYALQYNDTIGLESRVEKNENFFLGKQWEGVNAPDLDKPVFNILKRVVNYFIAMLVSDNIGVGLSLFNRKSDGVNRVILTAVEEQVRQVMEYSGFHSAMRGILRDAAVDGDGVLHVFFNADAKTGRAGEKGLIEIESIDNTDIFFGNPQLAGVQRQPYILIESRRSVEDVKEEMRRNRAPKAEIEKIQSDCPRNDALASEYTYGDKVSVLTKYWREGDHIRFCKVTRNAVVQKETDSGLERYPICYMSWERVKNCYHGMGVIDGLIPNQMAINKMAALAQRFIRQQAFPRIFFNKNKLDKWVEGVKPLAVQGNPSDIIYADTHAVNMSGQVGEYIDRFIGNTKELMGASDAALGNVNPENTSAIIAVQKATAMPLELVKQAYYQFVEDFVRICIDQMRAYYGKRTVLTTSEAGEQEEIPLDFSMLGDMVLSLNVDIGASAYWSEMSNIQTLDNLYEKGLLEPVTYLESIPAHLVPNKAKIESDARRRMEMQEAAGGEEVKEDAMPQMQTMRNAGDGTKGAADGGR</sequence>
<keyword evidence="3" id="KW-1185">Reference proteome</keyword>
<protein>
    <recommendedName>
        <fullName evidence="4">Portal protein</fullName>
    </recommendedName>
</protein>